<proteinExistence type="predicted"/>
<dbReference type="GO" id="GO:0006811">
    <property type="term" value="P:monoatomic ion transport"/>
    <property type="evidence" value="ECO:0007669"/>
    <property type="project" value="UniProtKB-KW"/>
</dbReference>
<evidence type="ECO:0000256" key="3">
    <source>
        <dbReference type="ARBA" id="ARBA00022449"/>
    </source>
</evidence>
<organism evidence="6 7">
    <name type="scientific">Halolamina pelagica</name>
    <dbReference type="NCBI Taxonomy" id="699431"/>
    <lineage>
        <taxon>Archaea</taxon>
        <taxon>Methanobacteriati</taxon>
        <taxon>Methanobacteriota</taxon>
        <taxon>Stenosarchaea group</taxon>
        <taxon>Halobacteria</taxon>
        <taxon>Halobacteriales</taxon>
        <taxon>Haloferacaceae</taxon>
    </lineage>
</organism>
<evidence type="ECO:0000313" key="6">
    <source>
        <dbReference type="EMBL" id="KPN30045.1"/>
    </source>
</evidence>
<keyword evidence="7" id="KW-1185">Reference proteome</keyword>
<dbReference type="GO" id="GO:0005886">
    <property type="term" value="C:plasma membrane"/>
    <property type="evidence" value="ECO:0007669"/>
    <property type="project" value="UniProtKB-SubCell"/>
</dbReference>
<reference evidence="7" key="1">
    <citation type="submission" date="2013-11" db="EMBL/GenBank/DDBJ databases">
        <authorList>
            <person name="Hoang H.T."/>
            <person name="Killian M.L."/>
            <person name="Madson D.M."/>
            <person name="Arruda P.H.E."/>
            <person name="Sun D."/>
            <person name="Schwartz K.J."/>
            <person name="Yoon K."/>
        </authorList>
    </citation>
    <scope>NUCLEOTIDE SEQUENCE [LARGE SCALE GENOMIC DNA]</scope>
    <source>
        <strain evidence="7">CDK2</strain>
    </source>
</reference>
<dbReference type="EMBL" id="LGUC01000001">
    <property type="protein sequence ID" value="KPN30045.1"/>
    <property type="molecule type" value="Genomic_DNA"/>
</dbReference>
<keyword evidence="3" id="KW-0050">Antiport</keyword>
<name>A0A0P7GN57_9EURY</name>
<dbReference type="Proteomes" id="UP000050535">
    <property type="component" value="Unassembled WGS sequence"/>
</dbReference>
<dbReference type="PATRIC" id="fig|699431.3.peg.797"/>
<keyword evidence="5" id="KW-0812">Transmembrane</keyword>
<evidence type="ECO:0000256" key="5">
    <source>
        <dbReference type="SAM" id="Phobius"/>
    </source>
</evidence>
<comment type="subcellular location">
    <subcellularLocation>
        <location evidence="1">Cell membrane</location>
        <topology evidence="1">Multi-pass membrane protein</topology>
    </subcellularLocation>
</comment>
<evidence type="ECO:0000256" key="1">
    <source>
        <dbReference type="ARBA" id="ARBA00004651"/>
    </source>
</evidence>
<sequence>MFVSSAGDRFTRGEKLFMSFVGPRGIIPASVATLFAIELRSDAVGMPGAADVLVGTVFLTILLTVVFEAGLARQIAEKLNVIPMRVIIVGGGRSGASSRPASKTEARTS</sequence>
<keyword evidence="4" id="KW-0406">Ion transport</keyword>
<dbReference type="STRING" id="699431.SY89_00767"/>
<keyword evidence="2" id="KW-0813">Transport</keyword>
<dbReference type="GO" id="GO:0015297">
    <property type="term" value="F:antiporter activity"/>
    <property type="evidence" value="ECO:0007669"/>
    <property type="project" value="UniProtKB-KW"/>
</dbReference>
<evidence type="ECO:0000256" key="4">
    <source>
        <dbReference type="ARBA" id="ARBA00023065"/>
    </source>
</evidence>
<evidence type="ECO:0000313" key="7">
    <source>
        <dbReference type="Proteomes" id="UP000050535"/>
    </source>
</evidence>
<dbReference type="AlphaFoldDB" id="A0A0P7GN57"/>
<accession>A0A0P7GN57</accession>
<comment type="caution">
    <text evidence="6">The sequence shown here is derived from an EMBL/GenBank/DDBJ whole genome shotgun (WGS) entry which is preliminary data.</text>
</comment>
<keyword evidence="5" id="KW-1133">Transmembrane helix</keyword>
<gene>
    <name evidence="6" type="ORF">SY89_00767</name>
</gene>
<dbReference type="PANTHER" id="PTHR32507">
    <property type="entry name" value="NA(+)/H(+) ANTIPORTER 1"/>
    <property type="match status" value="1"/>
</dbReference>
<feature type="transmembrane region" description="Helical" evidence="5">
    <location>
        <begin position="16"/>
        <end position="37"/>
    </location>
</feature>
<protein>
    <submittedName>
        <fullName evidence="6">MjNhaP1</fullName>
    </submittedName>
</protein>
<dbReference type="PANTHER" id="PTHR32507:SF0">
    <property type="entry name" value="NA(+)_H(+) ANTIPORTER 2-RELATED"/>
    <property type="match status" value="1"/>
</dbReference>
<feature type="transmembrane region" description="Helical" evidence="5">
    <location>
        <begin position="49"/>
        <end position="71"/>
    </location>
</feature>
<keyword evidence="5" id="KW-0472">Membrane</keyword>
<evidence type="ECO:0000256" key="2">
    <source>
        <dbReference type="ARBA" id="ARBA00022448"/>
    </source>
</evidence>